<gene>
    <name evidence="2" type="ORF">L207DRAFT_639756</name>
</gene>
<feature type="compositionally biased region" description="Basic residues" evidence="1">
    <location>
        <begin position="113"/>
        <end position="125"/>
    </location>
</feature>
<sequence length="505" mass="57675">MSQIPLPSTATLKRVALLIPTPLRPFASAFGWLANRLDPLDSLENAEVVPVGKEDEIEREHEEEERLRERELKQRREKELVEMSRMVVPILPHEITPPRASRRPPAPVLPKRPERKAKAKLRPPKPPKFSEMPQTKPAQPQPEPRSQESEQDGLWIGDQEPEHMIVPRAPSRIHSTFELTGSEFLIPNKIKILPRSQPRVAREMKEAMECEFFNVWPTYEDDAGRVDESGVFVSRGLEESEIFVRDEGELGDEERERRQRIEREWMAKKERSTEGRPRVKGGFGYESVVERERLKGSGWGFTPTLEGVVEKKSAQDCKEDERKLSTASMRPMRMFRGDSVAESSKKSMTATRDFLQDSVAESRTSTIEKEARDTRDPSEGKSSAVGKEQKSGESIELPENDATARAMRIWAARDLRQQKTSTEGKARGGNESGEIKEKTRTSKHSQSRSKDKDKSNTGSSRSPPARVTYRPWERTAMQRTTPTMSWHLLRNHEKTNERGSQGTIH</sequence>
<evidence type="ECO:0000256" key="1">
    <source>
        <dbReference type="SAM" id="MobiDB-lite"/>
    </source>
</evidence>
<evidence type="ECO:0000313" key="3">
    <source>
        <dbReference type="Proteomes" id="UP000235786"/>
    </source>
</evidence>
<keyword evidence="3" id="KW-1185">Reference proteome</keyword>
<reference evidence="2 3" key="1">
    <citation type="submission" date="2016-04" db="EMBL/GenBank/DDBJ databases">
        <title>A degradative enzymes factory behind the ericoid mycorrhizal symbiosis.</title>
        <authorList>
            <consortium name="DOE Joint Genome Institute"/>
            <person name="Martino E."/>
            <person name="Morin E."/>
            <person name="Grelet G."/>
            <person name="Kuo A."/>
            <person name="Kohler A."/>
            <person name="Daghino S."/>
            <person name="Barry K."/>
            <person name="Choi C."/>
            <person name="Cichocki N."/>
            <person name="Clum A."/>
            <person name="Copeland A."/>
            <person name="Hainaut M."/>
            <person name="Haridas S."/>
            <person name="Labutti K."/>
            <person name="Lindquist E."/>
            <person name="Lipzen A."/>
            <person name="Khouja H.-R."/>
            <person name="Murat C."/>
            <person name="Ohm R."/>
            <person name="Olson A."/>
            <person name="Spatafora J."/>
            <person name="Veneault-Fourrey C."/>
            <person name="Henrissat B."/>
            <person name="Grigoriev I."/>
            <person name="Martin F."/>
            <person name="Perotto S."/>
        </authorList>
    </citation>
    <scope>NUCLEOTIDE SEQUENCE [LARGE SCALE GENOMIC DNA]</scope>
    <source>
        <strain evidence="2 3">F</strain>
    </source>
</reference>
<dbReference type="EMBL" id="KZ613957">
    <property type="protein sequence ID" value="PMD33024.1"/>
    <property type="molecule type" value="Genomic_DNA"/>
</dbReference>
<dbReference type="OrthoDB" id="3565010at2759"/>
<proteinExistence type="predicted"/>
<dbReference type="Proteomes" id="UP000235786">
    <property type="component" value="Unassembled WGS sequence"/>
</dbReference>
<evidence type="ECO:0000313" key="2">
    <source>
        <dbReference type="EMBL" id="PMD33024.1"/>
    </source>
</evidence>
<protein>
    <submittedName>
        <fullName evidence="2">Uncharacterized protein</fullName>
    </submittedName>
</protein>
<feature type="compositionally biased region" description="Basic and acidic residues" evidence="1">
    <location>
        <begin position="311"/>
        <end position="324"/>
    </location>
</feature>
<feature type="compositionally biased region" description="Basic and acidic residues" evidence="1">
    <location>
        <begin position="411"/>
        <end position="440"/>
    </location>
</feature>
<name>A0A2J6R3C6_HYAVF</name>
<feature type="compositionally biased region" description="Basic and acidic residues" evidence="1">
    <location>
        <begin position="366"/>
        <end position="379"/>
    </location>
</feature>
<feature type="region of interest" description="Disordered" evidence="1">
    <location>
        <begin position="52"/>
        <end position="75"/>
    </location>
</feature>
<organism evidence="2 3">
    <name type="scientific">Hyaloscypha variabilis (strain UAMH 11265 / GT02V1 / F)</name>
    <name type="common">Meliniomyces variabilis</name>
    <dbReference type="NCBI Taxonomy" id="1149755"/>
    <lineage>
        <taxon>Eukaryota</taxon>
        <taxon>Fungi</taxon>
        <taxon>Dikarya</taxon>
        <taxon>Ascomycota</taxon>
        <taxon>Pezizomycotina</taxon>
        <taxon>Leotiomycetes</taxon>
        <taxon>Helotiales</taxon>
        <taxon>Hyaloscyphaceae</taxon>
        <taxon>Hyaloscypha</taxon>
        <taxon>Hyaloscypha variabilis</taxon>
    </lineage>
</organism>
<feature type="region of interest" description="Disordered" evidence="1">
    <location>
        <begin position="311"/>
        <end position="505"/>
    </location>
</feature>
<feature type="region of interest" description="Disordered" evidence="1">
    <location>
        <begin position="92"/>
        <end position="151"/>
    </location>
</feature>
<dbReference type="AlphaFoldDB" id="A0A2J6R3C6"/>
<accession>A0A2J6R3C6</accession>